<evidence type="ECO:0000256" key="2">
    <source>
        <dbReference type="ARBA" id="ARBA00022475"/>
    </source>
</evidence>
<dbReference type="Proteomes" id="UP000484988">
    <property type="component" value="Unassembled WGS sequence"/>
</dbReference>
<evidence type="ECO:0000256" key="3">
    <source>
        <dbReference type="ARBA" id="ARBA00022692"/>
    </source>
</evidence>
<feature type="transmembrane region" description="Helical" evidence="7">
    <location>
        <begin position="77"/>
        <end position="98"/>
    </location>
</feature>
<feature type="transmembrane region" description="Helical" evidence="7">
    <location>
        <begin position="690"/>
        <end position="710"/>
    </location>
</feature>
<evidence type="ECO:0000256" key="1">
    <source>
        <dbReference type="ARBA" id="ARBA00004651"/>
    </source>
</evidence>
<comment type="subcellular location">
    <subcellularLocation>
        <location evidence="1">Cell membrane</location>
        <topology evidence="1">Multi-pass membrane protein</topology>
    </subcellularLocation>
</comment>
<dbReference type="InterPro" id="IPR050833">
    <property type="entry name" value="Poly_Biosynth_Transport"/>
</dbReference>
<feature type="transmembrane region" description="Helical" evidence="7">
    <location>
        <begin position="319"/>
        <end position="343"/>
    </location>
</feature>
<name>A0A6A0AWQ5_9ACTN</name>
<feature type="transmembrane region" description="Helical" evidence="7">
    <location>
        <begin position="148"/>
        <end position="169"/>
    </location>
</feature>
<reference evidence="8 9" key="1">
    <citation type="submission" date="2020-02" db="EMBL/GenBank/DDBJ databases">
        <title>Whole Genome Shotgun Sequence of Streptomyces sp. strain CWH03.</title>
        <authorList>
            <person name="Dohra H."/>
            <person name="Kodani S."/>
            <person name="Yamamura H."/>
        </authorList>
    </citation>
    <scope>NUCLEOTIDE SEQUENCE [LARGE SCALE GENOMIC DNA]</scope>
    <source>
        <strain evidence="8 9">CWH03</strain>
    </source>
</reference>
<evidence type="ECO:0000256" key="6">
    <source>
        <dbReference type="SAM" id="MobiDB-lite"/>
    </source>
</evidence>
<protein>
    <recommendedName>
        <fullName evidence="10">Polysaccharide biosynthesis protein C-terminal domain-containing protein</fullName>
    </recommendedName>
</protein>
<dbReference type="PANTHER" id="PTHR30250">
    <property type="entry name" value="PST FAMILY PREDICTED COLANIC ACID TRANSPORTER"/>
    <property type="match status" value="1"/>
</dbReference>
<gene>
    <name evidence="8" type="ORF">SCWH03_35640</name>
</gene>
<keyword evidence="3 7" id="KW-0812">Transmembrane</keyword>
<keyword evidence="9" id="KW-1185">Reference proteome</keyword>
<sequence length="830" mass="82616">MAVAVAVVVAVVVATKAGAAAPRVGAVAETTRVQEAGTATGGPAPSEGAADGPAPSGGTPDGTPGGSAGGASLFRNAYALMLSTGVSAALGLGFWLVAARYFTEEAVGQGSAAIAAMRLLASITATTMIGAVVRYVPRAGRATGPLVWRAYALSSAVVCVACAAFLVTLDLWGPSYAPLRGPAAGAVFTAACVGWALLTLQDGVLTGLRRAVWVPVGNAVFSLGKLLLLVVLAGTLPVLGVFVSWAAAIALSVLPLGWLVFRRLIPRHAAAEGGREPPRMRDIGRFLAGDSVGALFSLAMINLLPVMVAVRFDAAHNGFFYIAYTVGGTMEFMAINMASSLTAHASHSPDSLADGVRGALRRMALLLVPVVAVLVVFAPVILAPFGADYAEHGTTVLRLLAAAALPRVVVELYIGVLRVQGRTGALAALQGAMCVMVLGSAAVLMGPAGISGAGLAMLLSMAVMALVSAPGVRAALAGREPRPPSGTRPPAPRRHCAADGFGTTWARQAAALRASATAGHGGGGAGRDGAGPVGARQDGARHDTAGPEGARHDGAGPEGARQDGARHDTAGPEGARHDGAGPEGARQDGARHDTAGQDGAEPGGKSGVESRGESRIESGGGSGTAALLWLLLGLAAGLFWFPLARAQGVPAGPLTGGELVRALPPATVAAGVLLVVVYSGAVALVRVRPVLLAAALLTTAGALHSAPALLGVRPPLVSGPGHGVLAELLTGWVGIGGQTEVRMVLPPLLQLLCLGLAAAALRALGVPGRTAGAAVWVLAVAGWAAQGAFAAAALPVSAGFLAVAVAALVHRKAARGAVLRKTLSGSEPAV</sequence>
<evidence type="ECO:0000256" key="7">
    <source>
        <dbReference type="SAM" id="Phobius"/>
    </source>
</evidence>
<dbReference type="GO" id="GO:0005886">
    <property type="term" value="C:plasma membrane"/>
    <property type="evidence" value="ECO:0007669"/>
    <property type="project" value="UniProtKB-SubCell"/>
</dbReference>
<organism evidence="8 9">
    <name type="scientific">Streptomyces pacificus</name>
    <dbReference type="NCBI Taxonomy" id="2705029"/>
    <lineage>
        <taxon>Bacteria</taxon>
        <taxon>Bacillati</taxon>
        <taxon>Actinomycetota</taxon>
        <taxon>Actinomycetes</taxon>
        <taxon>Kitasatosporales</taxon>
        <taxon>Streptomycetaceae</taxon>
        <taxon>Streptomyces</taxon>
    </lineage>
</organism>
<feature type="transmembrane region" description="Helical" evidence="7">
    <location>
        <begin position="364"/>
        <end position="387"/>
    </location>
</feature>
<evidence type="ECO:0000256" key="4">
    <source>
        <dbReference type="ARBA" id="ARBA00022989"/>
    </source>
</evidence>
<feature type="transmembrane region" description="Helical" evidence="7">
    <location>
        <begin position="776"/>
        <end position="809"/>
    </location>
</feature>
<dbReference type="AlphaFoldDB" id="A0A6A0AWQ5"/>
<feature type="region of interest" description="Disordered" evidence="6">
    <location>
        <begin position="36"/>
        <end position="66"/>
    </location>
</feature>
<feature type="transmembrane region" description="Helical" evidence="7">
    <location>
        <begin position="399"/>
        <end position="417"/>
    </location>
</feature>
<feature type="compositionally biased region" description="Gly residues" evidence="6">
    <location>
        <begin position="519"/>
        <end position="532"/>
    </location>
</feature>
<keyword evidence="4 7" id="KW-1133">Transmembrane helix</keyword>
<feature type="transmembrane region" description="Helical" evidence="7">
    <location>
        <begin position="242"/>
        <end position="265"/>
    </location>
</feature>
<feature type="transmembrane region" description="Helical" evidence="7">
    <location>
        <begin position="450"/>
        <end position="472"/>
    </location>
</feature>
<evidence type="ECO:0000256" key="5">
    <source>
        <dbReference type="ARBA" id="ARBA00023136"/>
    </source>
</evidence>
<feature type="transmembrane region" description="Helical" evidence="7">
    <location>
        <begin position="212"/>
        <end position="236"/>
    </location>
</feature>
<evidence type="ECO:0000313" key="9">
    <source>
        <dbReference type="Proteomes" id="UP000484988"/>
    </source>
</evidence>
<feature type="region of interest" description="Disordered" evidence="6">
    <location>
        <begin position="515"/>
        <end position="619"/>
    </location>
</feature>
<feature type="transmembrane region" description="Helical" evidence="7">
    <location>
        <begin position="663"/>
        <end position="685"/>
    </location>
</feature>
<feature type="transmembrane region" description="Helical" evidence="7">
    <location>
        <begin position="625"/>
        <end position="643"/>
    </location>
</feature>
<keyword evidence="2" id="KW-1003">Cell membrane</keyword>
<feature type="compositionally biased region" description="Basic and acidic residues" evidence="6">
    <location>
        <begin position="538"/>
        <end position="595"/>
    </location>
</feature>
<keyword evidence="5 7" id="KW-0472">Membrane</keyword>
<feature type="transmembrane region" description="Helical" evidence="7">
    <location>
        <begin position="286"/>
        <end position="307"/>
    </location>
</feature>
<feature type="region of interest" description="Disordered" evidence="6">
    <location>
        <begin position="476"/>
        <end position="498"/>
    </location>
</feature>
<feature type="compositionally biased region" description="Low complexity" evidence="6">
    <location>
        <begin position="41"/>
        <end position="58"/>
    </location>
</feature>
<dbReference type="PANTHER" id="PTHR30250:SF11">
    <property type="entry name" value="O-ANTIGEN TRANSPORTER-RELATED"/>
    <property type="match status" value="1"/>
</dbReference>
<feature type="transmembrane region" description="Helical" evidence="7">
    <location>
        <begin position="110"/>
        <end position="136"/>
    </location>
</feature>
<dbReference type="EMBL" id="BLLG01000009">
    <property type="protein sequence ID" value="GFH37326.1"/>
    <property type="molecule type" value="Genomic_DNA"/>
</dbReference>
<evidence type="ECO:0000313" key="8">
    <source>
        <dbReference type="EMBL" id="GFH37326.1"/>
    </source>
</evidence>
<accession>A0A6A0AWQ5</accession>
<comment type="caution">
    <text evidence="8">The sequence shown here is derived from an EMBL/GenBank/DDBJ whole genome shotgun (WGS) entry which is preliminary data.</text>
</comment>
<evidence type="ECO:0008006" key="10">
    <source>
        <dbReference type="Google" id="ProtNLM"/>
    </source>
</evidence>
<feature type="transmembrane region" description="Helical" evidence="7">
    <location>
        <begin position="181"/>
        <end position="200"/>
    </location>
</feature>
<proteinExistence type="predicted"/>
<feature type="transmembrane region" description="Helical" evidence="7">
    <location>
        <begin position="424"/>
        <end position="444"/>
    </location>
</feature>